<proteinExistence type="predicted"/>
<organism evidence="2 3">
    <name type="scientific">Sesamum alatum</name>
    <dbReference type="NCBI Taxonomy" id="300844"/>
    <lineage>
        <taxon>Eukaryota</taxon>
        <taxon>Viridiplantae</taxon>
        <taxon>Streptophyta</taxon>
        <taxon>Embryophyta</taxon>
        <taxon>Tracheophyta</taxon>
        <taxon>Spermatophyta</taxon>
        <taxon>Magnoliopsida</taxon>
        <taxon>eudicotyledons</taxon>
        <taxon>Gunneridae</taxon>
        <taxon>Pentapetalae</taxon>
        <taxon>asterids</taxon>
        <taxon>lamiids</taxon>
        <taxon>Lamiales</taxon>
        <taxon>Pedaliaceae</taxon>
        <taxon>Sesamum</taxon>
    </lineage>
</organism>
<dbReference type="EMBL" id="JACGWO010000015">
    <property type="protein sequence ID" value="KAK4412325.1"/>
    <property type="molecule type" value="Genomic_DNA"/>
</dbReference>
<evidence type="ECO:0000313" key="3">
    <source>
        <dbReference type="Proteomes" id="UP001293254"/>
    </source>
</evidence>
<evidence type="ECO:0000313" key="2">
    <source>
        <dbReference type="EMBL" id="KAK4412325.1"/>
    </source>
</evidence>
<name>A0AAE2C880_9LAMI</name>
<reference evidence="2" key="1">
    <citation type="submission" date="2020-06" db="EMBL/GenBank/DDBJ databases">
        <authorList>
            <person name="Li T."/>
            <person name="Hu X."/>
            <person name="Zhang T."/>
            <person name="Song X."/>
            <person name="Zhang H."/>
            <person name="Dai N."/>
            <person name="Sheng W."/>
            <person name="Hou X."/>
            <person name="Wei L."/>
        </authorList>
    </citation>
    <scope>NUCLEOTIDE SEQUENCE</scope>
    <source>
        <strain evidence="2">3651</strain>
        <tissue evidence="2">Leaf</tissue>
    </source>
</reference>
<feature type="region of interest" description="Disordered" evidence="1">
    <location>
        <begin position="40"/>
        <end position="60"/>
    </location>
</feature>
<dbReference type="Proteomes" id="UP001293254">
    <property type="component" value="Unassembled WGS sequence"/>
</dbReference>
<comment type="caution">
    <text evidence="2">The sequence shown here is derived from an EMBL/GenBank/DDBJ whole genome shotgun (WGS) entry which is preliminary data.</text>
</comment>
<reference evidence="2" key="2">
    <citation type="journal article" date="2024" name="Plant">
        <title>Genomic evolution and insights into agronomic trait innovations of Sesamum species.</title>
        <authorList>
            <person name="Miao H."/>
            <person name="Wang L."/>
            <person name="Qu L."/>
            <person name="Liu H."/>
            <person name="Sun Y."/>
            <person name="Le M."/>
            <person name="Wang Q."/>
            <person name="Wei S."/>
            <person name="Zheng Y."/>
            <person name="Lin W."/>
            <person name="Duan Y."/>
            <person name="Cao H."/>
            <person name="Xiong S."/>
            <person name="Wang X."/>
            <person name="Wei L."/>
            <person name="Li C."/>
            <person name="Ma Q."/>
            <person name="Ju M."/>
            <person name="Zhao R."/>
            <person name="Li G."/>
            <person name="Mu C."/>
            <person name="Tian Q."/>
            <person name="Mei H."/>
            <person name="Zhang T."/>
            <person name="Gao T."/>
            <person name="Zhang H."/>
        </authorList>
    </citation>
    <scope>NUCLEOTIDE SEQUENCE</scope>
    <source>
        <strain evidence="2">3651</strain>
    </source>
</reference>
<gene>
    <name evidence="2" type="ORF">Salat_2984100</name>
</gene>
<sequence>MSRLVGEVVQSELVWSRASDSKAMRRPSNSFIIVRRSGRSRTGWRGGRNSTQKPVGSEEQASSFQAESLVVFLSVSLVISNPESSLMPSRDYCVGLISGVVNSFDGRSAYFTWKRDLLCRSRLKTERCSPRTLTPGKLIQLWNALRALKEER</sequence>
<protein>
    <submittedName>
        <fullName evidence="2">Uncharacterized protein</fullName>
    </submittedName>
</protein>
<keyword evidence="3" id="KW-1185">Reference proteome</keyword>
<evidence type="ECO:0000256" key="1">
    <source>
        <dbReference type="SAM" id="MobiDB-lite"/>
    </source>
</evidence>
<dbReference type="AlphaFoldDB" id="A0AAE2C880"/>
<accession>A0AAE2C880</accession>